<dbReference type="Gene3D" id="2.60.120.10">
    <property type="entry name" value="Jelly Rolls"/>
    <property type="match status" value="2"/>
</dbReference>
<feature type="region of interest" description="Disordered" evidence="8">
    <location>
        <begin position="645"/>
        <end position="726"/>
    </location>
</feature>
<feature type="compositionally biased region" description="Basic residues" evidence="8">
    <location>
        <begin position="78"/>
        <end position="88"/>
    </location>
</feature>
<feature type="compositionally biased region" description="Acidic residues" evidence="8">
    <location>
        <begin position="1318"/>
        <end position="1330"/>
    </location>
</feature>
<reference evidence="12" key="1">
    <citation type="journal article" date="2023" name="Commun. Biol.">
        <title>Genome analysis of Parmales, the sister group of diatoms, reveals the evolutionary specialization of diatoms from phago-mixotrophs to photoautotrophs.</title>
        <authorList>
            <person name="Ban H."/>
            <person name="Sato S."/>
            <person name="Yoshikawa S."/>
            <person name="Yamada K."/>
            <person name="Nakamura Y."/>
            <person name="Ichinomiya M."/>
            <person name="Sato N."/>
            <person name="Blanc-Mathieu R."/>
            <person name="Endo H."/>
            <person name="Kuwata A."/>
            <person name="Ogata H."/>
        </authorList>
    </citation>
    <scope>NUCLEOTIDE SEQUENCE [LARGE SCALE GENOMIC DNA]</scope>
    <source>
        <strain evidence="12">NIES 3701</strain>
    </source>
</reference>
<evidence type="ECO:0000256" key="6">
    <source>
        <dbReference type="ARBA" id="ARBA00023136"/>
    </source>
</evidence>
<keyword evidence="5" id="KW-0406">Ion transport</keyword>
<keyword evidence="4 9" id="KW-1133">Transmembrane helix</keyword>
<comment type="subcellular location">
    <subcellularLocation>
        <location evidence="1">Membrane</location>
        <topology evidence="1">Multi-pass membrane protein</topology>
    </subcellularLocation>
</comment>
<dbReference type="InterPro" id="IPR003938">
    <property type="entry name" value="K_chnl_volt-dep_EAG/ELK/ERG"/>
</dbReference>
<dbReference type="GO" id="GO:0016020">
    <property type="term" value="C:membrane"/>
    <property type="evidence" value="ECO:0007669"/>
    <property type="project" value="UniProtKB-SubCell"/>
</dbReference>
<feature type="transmembrane region" description="Helical" evidence="9">
    <location>
        <begin position="329"/>
        <end position="348"/>
    </location>
</feature>
<dbReference type="SUPFAM" id="SSF51206">
    <property type="entry name" value="cAMP-binding domain-like"/>
    <property type="match status" value="2"/>
</dbReference>
<keyword evidence="3 9" id="KW-0812">Transmembrane</keyword>
<feature type="compositionally biased region" description="Basic and acidic residues" evidence="8">
    <location>
        <begin position="62"/>
        <end position="77"/>
    </location>
</feature>
<evidence type="ECO:0000256" key="3">
    <source>
        <dbReference type="ARBA" id="ARBA00022692"/>
    </source>
</evidence>
<evidence type="ECO:0000256" key="5">
    <source>
        <dbReference type="ARBA" id="ARBA00023065"/>
    </source>
</evidence>
<keyword evidence="12" id="KW-1185">Reference proteome</keyword>
<feature type="region of interest" description="Disordered" evidence="8">
    <location>
        <begin position="1312"/>
        <end position="1448"/>
    </location>
</feature>
<keyword evidence="6 9" id="KW-0472">Membrane</keyword>
<dbReference type="SUPFAM" id="SSF81324">
    <property type="entry name" value="Voltage-gated potassium channels"/>
    <property type="match status" value="2"/>
</dbReference>
<gene>
    <name evidence="11" type="ORF">TrST_g12603</name>
</gene>
<dbReference type="InterPro" id="IPR018490">
    <property type="entry name" value="cNMP-bd_dom_sf"/>
</dbReference>
<proteinExistence type="predicted"/>
<dbReference type="InterPro" id="IPR005821">
    <property type="entry name" value="Ion_trans_dom"/>
</dbReference>
<dbReference type="Pfam" id="PF00520">
    <property type="entry name" value="Ion_trans"/>
    <property type="match status" value="2"/>
</dbReference>
<keyword evidence="7" id="KW-0407">Ion channel</keyword>
<evidence type="ECO:0000256" key="9">
    <source>
        <dbReference type="SAM" id="Phobius"/>
    </source>
</evidence>
<feature type="compositionally biased region" description="Acidic residues" evidence="8">
    <location>
        <begin position="33"/>
        <end position="43"/>
    </location>
</feature>
<dbReference type="GO" id="GO:0005249">
    <property type="term" value="F:voltage-gated potassium channel activity"/>
    <property type="evidence" value="ECO:0007669"/>
    <property type="project" value="InterPro"/>
</dbReference>
<dbReference type="PANTHER" id="PTHR47823:SF9">
    <property type="entry name" value="CHROMOSOME UNDETERMINED SCAFFOLD_10, WHOLE GENOME SHOTGUN SEQUENCE"/>
    <property type="match status" value="1"/>
</dbReference>
<sequence>MAMRAQMAKAVTKGAKRVSRKKRKNMTLMQTKEEEDEGGEQNVEDSTKFWLGVAEHMEKYRYEREHPVKDPREEKRQSRLSRMSKRRPSLQLSEKLKLIKPKVMIPSFVRNAIDNIPVVSPNHTLKVRWDIVLGALIFYSVIVIPLRVGFSIESNPDIELSDIIIDSMFGMDILVSFDTALIGDEDELVEDRRIIAKEYLKGWFLIDLLSTVPIDKLVALMTKADGDAKGGGKLIRILRLARLMKLTRVLKLGKFLKNVDMDAVNPAAFGLFSLFFKILFTGHLISCFWYFMTSDTVDLDPSEVSWNDEFEIGGRAISNCTLMEEYTAAFYWSIATMMAVGYGDIYAVNSKERLYSICAQLVGAISFGAMIATVNILVASSDPRARAYKAKMGELKAYLNEREVPKGLGDEIKTAFKYFMSKKSVFGERDLVMDLPSSIRTQLVKAAYEVDIQKLTYLKNEDSAYVCYLMLSMRPFNCLPGEVLLEQNDIADEVVFLLRGTVHLVRRGPDIDDAASELVEDSENFPFDETTPCVVGVCSEGGFFGDLGYRKKAPRVASYEAINICQMLSISRLELDNANHMYAISGKHFGEETDKRLVVFEEALNSEIIALSNGRISKKDIFVDGVLVHAENIKMSASQNHLKIKQEGGKSKPPGIKRMNSSELLTGNNIGRRPSSSSLNINDLDTSNHGVDTPTKQDMGRKRSFKTRRTSVSGGGGAIGQLTGGLAGGEFEEKDETVMDLLKRGIIEPNLPIKMKWDMFVGVLIVFSVITIPYRLGFDVPPTPQSEVQDVFVDTIFWLDIFITFRCAYEDAENDILVTVPSDIAKNYFKTWFFIDFFSVFPIAEIVEYFLVGDSLPVDAGANSTLAANDEQAEQLESLKLLKVVRLVRLMKLVRLLKLGTYLEKIEDEFSINPAAFELFKLLLQVTFIAHMFGCFWFFTSVQTTEVEHSWYYSLEDTDTIEDKYIASLYWAFTTMTTVGYGDIPAMSVPEKWYAVIIMMLGATVFGYILAHIATLMGQLNARESRVNANITSMTEYLSEKNIQKGLVKSIKTHIRFNLSCTSVFDEYSIMQKLPTSLARKLFYHNHKETLTNICLFNYLKSTGVIMYVFNMLYPAQYADGHEIFAENSIPNDIYFVYAGKANILKTIKTTDGDSERIVCGQVTPGQIVGYLGMLKSTVHKHSCVAKGSLSVYFLHIHDLTNAMFEHPFVSERLQMALGKCILEQNELFKKRAETQRNKKFTEIMFAQSNLLNTEDEVNRGEAMNVEEDELTQVAEGKASPQHILTPKFARMSNAASPDPEFMAKFNISSGMAPVTEGEGDGDSEEDDEGGGEKPKIGMFGGSVRVHPGDDGAKGDTAKGDTAKGDTAKGDTEDVDVKTPIVKPAALSPLKKAPLVGPPRDQLRSSPSWGKKDMKEALVGGVDLGTEGEGGGGGGEVEKGKTEATNVT</sequence>
<dbReference type="PANTHER" id="PTHR47823">
    <property type="entry name" value="ION_TRANS DOMAIN-CONTAINING PROTEIN"/>
    <property type="match status" value="1"/>
</dbReference>
<feature type="compositionally biased region" description="Polar residues" evidence="8">
    <location>
        <begin position="659"/>
        <end position="696"/>
    </location>
</feature>
<feature type="region of interest" description="Disordered" evidence="8">
    <location>
        <begin position="1"/>
        <end position="43"/>
    </location>
</feature>
<feature type="transmembrane region" description="Helical" evidence="9">
    <location>
        <begin position="267"/>
        <end position="291"/>
    </location>
</feature>
<organism evidence="11 12">
    <name type="scientific">Triparma strigata</name>
    <dbReference type="NCBI Taxonomy" id="1606541"/>
    <lineage>
        <taxon>Eukaryota</taxon>
        <taxon>Sar</taxon>
        <taxon>Stramenopiles</taxon>
        <taxon>Ochrophyta</taxon>
        <taxon>Bolidophyceae</taxon>
        <taxon>Parmales</taxon>
        <taxon>Triparmaceae</taxon>
        <taxon>Triparma</taxon>
    </lineage>
</organism>
<dbReference type="Pfam" id="PF00027">
    <property type="entry name" value="cNMP_binding"/>
    <property type="match status" value="1"/>
</dbReference>
<evidence type="ECO:0000313" key="12">
    <source>
        <dbReference type="Proteomes" id="UP001165085"/>
    </source>
</evidence>
<dbReference type="OrthoDB" id="421226at2759"/>
<evidence type="ECO:0000256" key="2">
    <source>
        <dbReference type="ARBA" id="ARBA00022448"/>
    </source>
</evidence>
<dbReference type="FunFam" id="1.10.287.70:FF:000123">
    <property type="entry name" value="Potassium channel KAT3"/>
    <property type="match status" value="1"/>
</dbReference>
<keyword evidence="2" id="KW-0813">Transport</keyword>
<dbReference type="InterPro" id="IPR014710">
    <property type="entry name" value="RmlC-like_jellyroll"/>
</dbReference>
<feature type="transmembrane region" description="Helical" evidence="9">
    <location>
        <begin position="919"/>
        <end position="939"/>
    </location>
</feature>
<feature type="region of interest" description="Disordered" evidence="8">
    <location>
        <begin position="62"/>
        <end position="88"/>
    </location>
</feature>
<dbReference type="PROSITE" id="PS50042">
    <property type="entry name" value="CNMP_BINDING_3"/>
    <property type="match status" value="2"/>
</dbReference>
<evidence type="ECO:0000259" key="10">
    <source>
        <dbReference type="PROSITE" id="PS50042"/>
    </source>
</evidence>
<accession>A0A9W7EZP8</accession>
<dbReference type="Proteomes" id="UP001165085">
    <property type="component" value="Unassembled WGS sequence"/>
</dbReference>
<name>A0A9W7EZP8_9STRA</name>
<feature type="compositionally biased region" description="Basic and acidic residues" evidence="8">
    <location>
        <begin position="1347"/>
        <end position="1377"/>
    </location>
</feature>
<feature type="compositionally biased region" description="Basic residues" evidence="8">
    <location>
        <begin position="14"/>
        <end position="25"/>
    </location>
</feature>
<dbReference type="Gene3D" id="1.10.287.70">
    <property type="match status" value="2"/>
</dbReference>
<feature type="domain" description="Cyclic nucleotide-binding" evidence="10">
    <location>
        <begin position="1109"/>
        <end position="1195"/>
    </location>
</feature>
<feature type="transmembrane region" description="Helical" evidence="9">
    <location>
        <begin position="993"/>
        <end position="1016"/>
    </location>
</feature>
<evidence type="ECO:0000313" key="11">
    <source>
        <dbReference type="EMBL" id="GMH96515.1"/>
    </source>
</evidence>
<feature type="transmembrane region" description="Helical" evidence="9">
    <location>
        <begin position="354"/>
        <end position="379"/>
    </location>
</feature>
<evidence type="ECO:0000256" key="7">
    <source>
        <dbReference type="ARBA" id="ARBA00023303"/>
    </source>
</evidence>
<evidence type="ECO:0000256" key="1">
    <source>
        <dbReference type="ARBA" id="ARBA00004141"/>
    </source>
</evidence>
<comment type="caution">
    <text evidence="11">The sequence shown here is derived from an EMBL/GenBank/DDBJ whole genome shotgun (WGS) entry which is preliminary data.</text>
</comment>
<dbReference type="Gene3D" id="1.10.287.630">
    <property type="entry name" value="Helix hairpin bin"/>
    <property type="match status" value="2"/>
</dbReference>
<evidence type="ECO:0000256" key="4">
    <source>
        <dbReference type="ARBA" id="ARBA00022989"/>
    </source>
</evidence>
<dbReference type="CDD" id="cd00038">
    <property type="entry name" value="CAP_ED"/>
    <property type="match status" value="2"/>
</dbReference>
<dbReference type="InterPro" id="IPR000595">
    <property type="entry name" value="cNMP-bd_dom"/>
</dbReference>
<evidence type="ECO:0000256" key="8">
    <source>
        <dbReference type="SAM" id="MobiDB-lite"/>
    </source>
</evidence>
<dbReference type="SMART" id="SM00100">
    <property type="entry name" value="cNMP"/>
    <property type="match status" value="2"/>
</dbReference>
<protein>
    <recommendedName>
        <fullName evidence="10">Cyclic nucleotide-binding domain-containing protein</fullName>
    </recommendedName>
</protein>
<dbReference type="EMBL" id="BRXY01000469">
    <property type="protein sequence ID" value="GMH96515.1"/>
    <property type="molecule type" value="Genomic_DNA"/>
</dbReference>
<feature type="domain" description="Cyclic nucleotide-binding" evidence="10">
    <location>
        <begin position="457"/>
        <end position="572"/>
    </location>
</feature>
<feature type="compositionally biased region" description="Gly residues" evidence="8">
    <location>
        <begin position="713"/>
        <end position="726"/>
    </location>
</feature>
<dbReference type="PRINTS" id="PR01463">
    <property type="entry name" value="EAGCHANLFMLY"/>
</dbReference>